<dbReference type="EMBL" id="JYNV01000299">
    <property type="protein sequence ID" value="KZM19171.1"/>
    <property type="molecule type" value="Genomic_DNA"/>
</dbReference>
<evidence type="ECO:0000313" key="3">
    <source>
        <dbReference type="Proteomes" id="UP000076837"/>
    </source>
</evidence>
<proteinExistence type="predicted"/>
<evidence type="ECO:0000313" key="2">
    <source>
        <dbReference type="EMBL" id="KZM19171.1"/>
    </source>
</evidence>
<comment type="caution">
    <text evidence="2">The sequence shown here is derived from an EMBL/GenBank/DDBJ whole genome shotgun (WGS) entry which is preliminary data.</text>
</comment>
<organism evidence="2 3">
    <name type="scientific">Didymella rabiei</name>
    <name type="common">Chickpea ascochyta blight fungus</name>
    <name type="synonym">Mycosphaerella rabiei</name>
    <dbReference type="NCBI Taxonomy" id="5454"/>
    <lineage>
        <taxon>Eukaryota</taxon>
        <taxon>Fungi</taxon>
        <taxon>Dikarya</taxon>
        <taxon>Ascomycota</taxon>
        <taxon>Pezizomycotina</taxon>
        <taxon>Dothideomycetes</taxon>
        <taxon>Pleosporomycetidae</taxon>
        <taxon>Pleosporales</taxon>
        <taxon>Pleosporineae</taxon>
        <taxon>Didymellaceae</taxon>
        <taxon>Ascochyta</taxon>
    </lineage>
</organism>
<sequence length="206" mass="23359">MGTLSFTQNLNDWHVRVLRTFPGITADFSSEWREARYAGTQPMVVCHDLLEAVDQLHTSTLTDCEHGALWNQVFEVAYLRPLNTLETAAWDRALTNFADYLDLKYASSEKSIVSRTNSATKSPDCLLGVLSRAQSPPPKKRSRKPENPDTPPKENKRVGRPPGCLDKEIRLPQNTMKGMTDAEKRRLTRRRAAQRLQQPTPPSEEN</sequence>
<dbReference type="AlphaFoldDB" id="A0A162WR92"/>
<feature type="region of interest" description="Disordered" evidence="1">
    <location>
        <begin position="129"/>
        <end position="206"/>
    </location>
</feature>
<reference evidence="2 3" key="1">
    <citation type="journal article" date="2016" name="Sci. Rep.">
        <title>Draft genome sequencing and secretome analysis of fungal phytopathogen Ascochyta rabiei provides insight into the necrotrophic effector repertoire.</title>
        <authorList>
            <person name="Verma S."/>
            <person name="Gazara R.K."/>
            <person name="Nizam S."/>
            <person name="Parween S."/>
            <person name="Chattopadhyay D."/>
            <person name="Verma P.K."/>
        </authorList>
    </citation>
    <scope>NUCLEOTIDE SEQUENCE [LARGE SCALE GENOMIC DNA]</scope>
    <source>
        <strain evidence="2 3">ArDII</strain>
    </source>
</reference>
<name>A0A162WR92_DIDRA</name>
<keyword evidence="3" id="KW-1185">Reference proteome</keyword>
<gene>
    <name evidence="2" type="ORF">ST47_g9687</name>
</gene>
<protein>
    <submittedName>
        <fullName evidence="2">Uncharacterized protein</fullName>
    </submittedName>
</protein>
<dbReference type="Proteomes" id="UP000076837">
    <property type="component" value="Unassembled WGS sequence"/>
</dbReference>
<evidence type="ECO:0000256" key="1">
    <source>
        <dbReference type="SAM" id="MobiDB-lite"/>
    </source>
</evidence>
<accession>A0A162WR92</accession>
<feature type="compositionally biased region" description="Basic and acidic residues" evidence="1">
    <location>
        <begin position="144"/>
        <end position="157"/>
    </location>
</feature>